<evidence type="ECO:0008006" key="3">
    <source>
        <dbReference type="Google" id="ProtNLM"/>
    </source>
</evidence>
<dbReference type="Gene3D" id="1.20.1070.10">
    <property type="entry name" value="Rhodopsin 7-helix transmembrane proteins"/>
    <property type="match status" value="1"/>
</dbReference>
<reference evidence="2" key="3">
    <citation type="journal article" date="2019" name="G3 (Bethesda)">
        <title>Hybrid Assembly of the Genome of the Entomopathogenic Nematode Steinernema carpocapsae Identifies the X-Chromosome.</title>
        <authorList>
            <person name="Serra L."/>
            <person name="Macchietto M."/>
            <person name="Macias-Munoz A."/>
            <person name="McGill C.J."/>
            <person name="Rodriguez I.M."/>
            <person name="Rodriguez B."/>
            <person name="Murad R."/>
            <person name="Mortazavi A."/>
        </authorList>
    </citation>
    <scope>NUCLEOTIDE SEQUENCE</scope>
    <source>
        <strain evidence="2">ALL</strain>
    </source>
</reference>
<organism evidence="2">
    <name type="scientific">Steinernema carpocapsae</name>
    <name type="common">Entomopathogenic nematode</name>
    <dbReference type="NCBI Taxonomy" id="34508"/>
    <lineage>
        <taxon>Eukaryota</taxon>
        <taxon>Metazoa</taxon>
        <taxon>Ecdysozoa</taxon>
        <taxon>Nematoda</taxon>
        <taxon>Chromadorea</taxon>
        <taxon>Rhabditida</taxon>
        <taxon>Tylenchina</taxon>
        <taxon>Panagrolaimomorpha</taxon>
        <taxon>Strongyloidoidea</taxon>
        <taxon>Steinernematidae</taxon>
        <taxon>Steinernema</taxon>
    </lineage>
</organism>
<gene>
    <name evidence="2" type="ORF">L596_015313</name>
</gene>
<feature type="transmembrane region" description="Helical" evidence="1">
    <location>
        <begin position="156"/>
        <end position="175"/>
    </location>
</feature>
<dbReference type="OrthoDB" id="5798401at2759"/>
<dbReference type="AlphaFoldDB" id="A0A4U5NFH8"/>
<feature type="transmembrane region" description="Helical" evidence="1">
    <location>
        <begin position="187"/>
        <end position="203"/>
    </location>
</feature>
<keyword evidence="1" id="KW-0812">Transmembrane</keyword>
<keyword evidence="1" id="KW-0472">Membrane</keyword>
<dbReference type="EMBL" id="AZBU02000004">
    <property type="protein sequence ID" value="TKR81446.1"/>
    <property type="molecule type" value="Genomic_DNA"/>
</dbReference>
<reference evidence="2" key="2">
    <citation type="journal article" date="2015" name="Genome Biol.">
        <title>Comparative genomics of Steinernema reveals deeply conserved gene regulatory networks.</title>
        <authorList>
            <person name="Dillman A.R."/>
            <person name="Macchietto M."/>
            <person name="Porter C.F."/>
            <person name="Rogers A."/>
            <person name="Williams B."/>
            <person name="Antoshechkin I."/>
            <person name="Lee M.M."/>
            <person name="Goodwin Z."/>
            <person name="Lu X."/>
            <person name="Lewis E.E."/>
            <person name="Goodrich-Blair H."/>
            <person name="Stock S.P."/>
            <person name="Adams B.J."/>
            <person name="Sternberg P.W."/>
            <person name="Mortazavi A."/>
        </authorList>
    </citation>
    <scope>NUCLEOTIDE SEQUENCE [LARGE SCALE GENOMIC DNA]</scope>
    <source>
        <strain evidence="2">ALL</strain>
    </source>
</reference>
<feature type="transmembrane region" description="Helical" evidence="1">
    <location>
        <begin position="61"/>
        <end position="80"/>
    </location>
</feature>
<sequence>MFYEGAGNSSAAERSPSWVADLLFERENRTNRNYADGSPLFFADFENGLFWSQFLENLSVLLFYLISLTLNVLLFTMSILKPHKSRRKKLPCLIANLAICNVCICVGFLIYTLVLDIYLETDSVKSLIEQIEDESVRSWIWVGKEIVQTQLIENLLFAQSILVLFISFDRYCSLFPNYSPYVRKPRLTLVISCLPYLISHVLFSSEILELGFDQHTATGLRTIALLIPPPLALVLIICAIIRLKQGGIIYRGSDITSPVAVLLILILQFVEKTGMLYMLLEANFGFEVIMGDRQSEKVLRRTLMLWKEMSRYLTLWLPFLIAVLFLTVSRHYRSRLVGSLKKMFATCCGRRDQLDYSCETMRSIIAEQNRARRLKSFRD</sequence>
<dbReference type="STRING" id="34508.A0A4U5NFH8"/>
<feature type="transmembrane region" description="Helical" evidence="1">
    <location>
        <begin position="92"/>
        <end position="114"/>
    </location>
</feature>
<comment type="caution">
    <text evidence="2">The sequence shown here is derived from an EMBL/GenBank/DDBJ whole genome shotgun (WGS) entry which is preliminary data.</text>
</comment>
<reference evidence="2" key="1">
    <citation type="submission" date="2013-11" db="EMBL/GenBank/DDBJ databases">
        <authorList>
            <person name="Sternberg P."/>
            <person name="Dillman A."/>
            <person name="Macchietto M."/>
        </authorList>
    </citation>
    <scope>NUCLEOTIDE SEQUENCE</scope>
    <source>
        <strain evidence="2">ALL</strain>
    </source>
</reference>
<protein>
    <recommendedName>
        <fullName evidence="3">G-protein coupled receptors family 1 profile domain-containing protein</fullName>
    </recommendedName>
</protein>
<accession>A0A4U5NFH8</accession>
<proteinExistence type="predicted"/>
<keyword evidence="1" id="KW-1133">Transmembrane helix</keyword>
<evidence type="ECO:0000313" key="2">
    <source>
        <dbReference type="EMBL" id="TKR81446.1"/>
    </source>
</evidence>
<name>A0A4U5NFH8_STECR</name>
<evidence type="ECO:0000256" key="1">
    <source>
        <dbReference type="SAM" id="Phobius"/>
    </source>
</evidence>
<dbReference type="SUPFAM" id="SSF81321">
    <property type="entry name" value="Family A G protein-coupled receptor-like"/>
    <property type="match status" value="1"/>
</dbReference>
<feature type="transmembrane region" description="Helical" evidence="1">
    <location>
        <begin position="248"/>
        <end position="270"/>
    </location>
</feature>
<feature type="transmembrane region" description="Helical" evidence="1">
    <location>
        <begin position="223"/>
        <end position="241"/>
    </location>
</feature>
<feature type="transmembrane region" description="Helical" evidence="1">
    <location>
        <begin position="313"/>
        <end position="332"/>
    </location>
</feature>